<evidence type="ECO:0000256" key="1">
    <source>
        <dbReference type="SAM" id="MobiDB-lite"/>
    </source>
</evidence>
<proteinExistence type="predicted"/>
<dbReference type="EMBL" id="JAHMHS010000117">
    <property type="protein sequence ID" value="KAK1716080.1"/>
    <property type="molecule type" value="Genomic_DNA"/>
</dbReference>
<evidence type="ECO:0000313" key="3">
    <source>
        <dbReference type="Proteomes" id="UP001244207"/>
    </source>
</evidence>
<feature type="region of interest" description="Disordered" evidence="1">
    <location>
        <begin position="57"/>
        <end position="81"/>
    </location>
</feature>
<keyword evidence="3" id="KW-1185">Reference proteome</keyword>
<name>A0AAD8XAF6_GLOAC</name>
<dbReference type="Proteomes" id="UP001244207">
    <property type="component" value="Unassembled WGS sequence"/>
</dbReference>
<accession>A0AAD8XAF6</accession>
<dbReference type="GeneID" id="85387028"/>
<gene>
    <name evidence="2" type="ORF">BDZ83DRAFT_44380</name>
</gene>
<protein>
    <submittedName>
        <fullName evidence="2">Uncharacterized protein</fullName>
    </submittedName>
</protein>
<organism evidence="2 3">
    <name type="scientific">Glomerella acutata</name>
    <name type="common">Colletotrichum acutatum</name>
    <dbReference type="NCBI Taxonomy" id="27357"/>
    <lineage>
        <taxon>Eukaryota</taxon>
        <taxon>Fungi</taxon>
        <taxon>Dikarya</taxon>
        <taxon>Ascomycota</taxon>
        <taxon>Pezizomycotina</taxon>
        <taxon>Sordariomycetes</taxon>
        <taxon>Hypocreomycetidae</taxon>
        <taxon>Glomerellales</taxon>
        <taxon>Glomerellaceae</taxon>
        <taxon>Colletotrichum</taxon>
        <taxon>Colletotrichum acutatum species complex</taxon>
    </lineage>
</organism>
<dbReference type="RefSeq" id="XP_060360474.1">
    <property type="nucleotide sequence ID" value="XM_060503129.1"/>
</dbReference>
<reference evidence="2" key="1">
    <citation type="submission" date="2021-12" db="EMBL/GenBank/DDBJ databases">
        <title>Comparative genomics, transcriptomics and evolutionary studies reveal genomic signatures of adaptation to plant cell wall in hemibiotrophic fungi.</title>
        <authorList>
            <consortium name="DOE Joint Genome Institute"/>
            <person name="Baroncelli R."/>
            <person name="Diaz J.F."/>
            <person name="Benocci T."/>
            <person name="Peng M."/>
            <person name="Battaglia E."/>
            <person name="Haridas S."/>
            <person name="Andreopoulos W."/>
            <person name="Labutti K."/>
            <person name="Pangilinan J."/>
            <person name="Floch G.L."/>
            <person name="Makela M.R."/>
            <person name="Henrissat B."/>
            <person name="Grigoriev I.V."/>
            <person name="Crouch J.A."/>
            <person name="De Vries R.P."/>
            <person name="Sukno S.A."/>
            <person name="Thon M.R."/>
        </authorList>
    </citation>
    <scope>NUCLEOTIDE SEQUENCE</scope>
    <source>
        <strain evidence="2">CBS 112980</strain>
    </source>
</reference>
<dbReference type="AlphaFoldDB" id="A0AAD8XAF6"/>
<sequence>MSLAKQPENLRTQASLISNSRFKVSCAAMSHFESSYSGVVSDRFSNRYISPYCIMSHRQRDQRRTRGGRGQPQRPVAPIVPDGVAEQVQQGRYSQTEHDQVAHSGPSQRGIAAAVLLGRSFTPAENQYLYHRLPMRQPPTARTVLGHFSELPALYRCLADRTRSNLDAMEGRDRERGERLVALADSLARGYGELVVCLPVQRIEGIIRRHKGEKRISKFWERVLEEVETENLHYIVSSSWAALFIVQLSQASSILAETSLNGNERVLVVVSAGLALLWAVAVTSKGLAFAHEKRRQDDQLLNGIIAREV</sequence>
<evidence type="ECO:0000313" key="2">
    <source>
        <dbReference type="EMBL" id="KAK1716080.1"/>
    </source>
</evidence>
<comment type="caution">
    <text evidence="2">The sequence shown here is derived from an EMBL/GenBank/DDBJ whole genome shotgun (WGS) entry which is preliminary data.</text>
</comment>